<dbReference type="InterPro" id="IPR011009">
    <property type="entry name" value="Kinase-like_dom_sf"/>
</dbReference>
<evidence type="ECO:0000256" key="23">
    <source>
        <dbReference type="SAM" id="MobiDB-lite"/>
    </source>
</evidence>
<dbReference type="PROSITE" id="PS00107">
    <property type="entry name" value="PROTEIN_KINASE_ATP"/>
    <property type="match status" value="1"/>
</dbReference>
<evidence type="ECO:0000256" key="19">
    <source>
        <dbReference type="ARBA" id="ARBA00047462"/>
    </source>
</evidence>
<gene>
    <name evidence="27" type="ORF">ALAG00032_LOCUS7127</name>
</gene>
<keyword evidence="10" id="KW-0808">Transferase</keyword>
<dbReference type="InterPro" id="IPR017441">
    <property type="entry name" value="Protein_kinase_ATP_BS"/>
</dbReference>
<feature type="compositionally biased region" description="Basic and acidic residues" evidence="23">
    <location>
        <begin position="26"/>
        <end position="36"/>
    </location>
</feature>
<proteinExistence type="inferred from homology"/>
<dbReference type="PROSITE" id="PS50042">
    <property type="entry name" value="CNMP_BINDING_3"/>
    <property type="match status" value="3"/>
</dbReference>
<dbReference type="InterPro" id="IPR002374">
    <property type="entry name" value="cGMP_dep_kinase"/>
</dbReference>
<dbReference type="InterPro" id="IPR008271">
    <property type="entry name" value="Ser/Thr_kinase_AS"/>
</dbReference>
<evidence type="ECO:0000313" key="27">
    <source>
        <dbReference type="EMBL" id="CAE0366383.1"/>
    </source>
</evidence>
<evidence type="ECO:0000259" key="25">
    <source>
        <dbReference type="PROSITE" id="PS50042"/>
    </source>
</evidence>
<dbReference type="Gene3D" id="2.60.120.10">
    <property type="entry name" value="Jelly Rolls"/>
    <property type="match status" value="3"/>
</dbReference>
<dbReference type="GO" id="GO:0046872">
    <property type="term" value="F:metal ion binding"/>
    <property type="evidence" value="ECO:0007669"/>
    <property type="project" value="UniProtKB-KW"/>
</dbReference>
<evidence type="ECO:0000256" key="22">
    <source>
        <dbReference type="PROSITE-ProRule" id="PRU10141"/>
    </source>
</evidence>
<comment type="cofactor">
    <cofactor evidence="1">
        <name>Mg(2+)</name>
        <dbReference type="ChEBI" id="CHEBI:18420"/>
    </cofactor>
</comment>
<feature type="region of interest" description="Disordered" evidence="23">
    <location>
        <begin position="1"/>
        <end position="36"/>
    </location>
</feature>
<sequence length="788" mass="88972">MSIFSSKNKKKRDAIINNPNHFDPSGAHDDDVDGHPKSAEEKKLIFDTLKEHYVFSGMSTSDLEHVVEKMLKHQVEANTEIIKQGDDGELFYVLGSGKADIIVDGEKVGNYDCGHSFGELSLLYSAKRAATIKSTEKCILWTLDIKTFHKLAIRRTKSSTKSRVDFLKKVPLLQHVAPNLLAKMADALIEIKYDAQQRIITEGDQGDDFFLVKEGQVKCTHQNQTQEQVLLELGPGDYFGEMALMLDEPRHANVDALKKTTCYKISRADFVRLFGPLKDLLQQQMRIRILKSVPLLRHLEDHVLDKLADAMRIQLFKTGKYVIKQGDPGSRFYIINEGTAQVITENKNNEQTIIRTLTNQDFFGERALINEEPRAASVIAKTHLECLVLDRDAFKAYLADVDAVAKARKRKFASATGLASDIDDTIGGHEILTQRPAAKDLQRFKTLGTGTFGRVSLVVHVKTKKVYALKQMQKAQVVTSHQERNIMNEKNLLLLCSHPNVLELVATYQDNDSIYMLMELVQGGELWSYIYEKTKETAKLRKHGFGCFDEPTSRFYSGCVIAAFEHIHGHSIAYRDLKPENLLLSADGYVKVIDFGFAKKVPYTDAKGQFHDKSYTICGTPEYLCPEIIQSKGHDKAVDYWALGCLIFELLSGRTPFADDRQPEIFRKILNAKKYLDPHSSLWPKNFPAHAKELVQHLCKIEAPYRLGMSQAGIGDLKSHPFFAGAIDFSKLTAKAVSAPYVPSIKDPFDTSHFDPYDEDNHVQKFRGQQALFKDWSELGADFPPPKH</sequence>
<keyword evidence="15" id="KW-0460">Magnesium</keyword>
<dbReference type="GO" id="GO:0005952">
    <property type="term" value="C:cAMP-dependent protein kinase complex"/>
    <property type="evidence" value="ECO:0007669"/>
    <property type="project" value="TreeGrafter"/>
</dbReference>
<keyword evidence="14 22" id="KW-0067">ATP-binding</keyword>
<feature type="domain" description="Protein kinase" evidence="24">
    <location>
        <begin position="441"/>
        <end position="723"/>
    </location>
</feature>
<dbReference type="GO" id="GO:0005524">
    <property type="term" value="F:ATP binding"/>
    <property type="evidence" value="ECO:0007669"/>
    <property type="project" value="UniProtKB-UniRule"/>
</dbReference>
<dbReference type="InterPro" id="IPR000961">
    <property type="entry name" value="AGC-kinase_C"/>
</dbReference>
<comment type="catalytic activity">
    <reaction evidence="19">
        <text>L-seryl-[protein] + ATP = O-phospho-L-seryl-[protein] + ADP + H(+)</text>
        <dbReference type="Rhea" id="RHEA:17989"/>
        <dbReference type="Rhea" id="RHEA-COMP:9863"/>
        <dbReference type="Rhea" id="RHEA-COMP:11604"/>
        <dbReference type="ChEBI" id="CHEBI:15378"/>
        <dbReference type="ChEBI" id="CHEBI:29999"/>
        <dbReference type="ChEBI" id="CHEBI:30616"/>
        <dbReference type="ChEBI" id="CHEBI:83421"/>
        <dbReference type="ChEBI" id="CHEBI:456216"/>
        <dbReference type="EC" id="2.7.11.12"/>
    </reaction>
</comment>
<dbReference type="Pfam" id="PF00069">
    <property type="entry name" value="Pkinase"/>
    <property type="match status" value="1"/>
</dbReference>
<dbReference type="InterPro" id="IPR000595">
    <property type="entry name" value="cNMP-bd_dom"/>
</dbReference>
<evidence type="ECO:0000256" key="6">
    <source>
        <dbReference type="ARBA" id="ARBA00022490"/>
    </source>
</evidence>
<evidence type="ECO:0000256" key="8">
    <source>
        <dbReference type="ARBA" id="ARBA00022535"/>
    </source>
</evidence>
<dbReference type="PROSITE" id="PS50011">
    <property type="entry name" value="PROTEIN_KINASE_DOM"/>
    <property type="match status" value="1"/>
</dbReference>
<evidence type="ECO:0000256" key="13">
    <source>
        <dbReference type="ARBA" id="ARBA00022777"/>
    </source>
</evidence>
<comment type="catalytic activity">
    <reaction evidence="20">
        <text>L-threonyl-[protein] + ATP = O-phospho-L-threonyl-[protein] + ADP + H(+)</text>
        <dbReference type="Rhea" id="RHEA:46608"/>
        <dbReference type="Rhea" id="RHEA-COMP:11060"/>
        <dbReference type="Rhea" id="RHEA-COMP:11605"/>
        <dbReference type="ChEBI" id="CHEBI:15378"/>
        <dbReference type="ChEBI" id="CHEBI:30013"/>
        <dbReference type="ChEBI" id="CHEBI:30616"/>
        <dbReference type="ChEBI" id="CHEBI:61977"/>
        <dbReference type="ChEBI" id="CHEBI:456216"/>
        <dbReference type="EC" id="2.7.11.1"/>
    </reaction>
</comment>
<evidence type="ECO:0000256" key="15">
    <source>
        <dbReference type="ARBA" id="ARBA00022842"/>
    </source>
</evidence>
<dbReference type="Pfam" id="PF00027">
    <property type="entry name" value="cNMP_binding"/>
    <property type="match status" value="3"/>
</dbReference>
<dbReference type="CDD" id="cd00038">
    <property type="entry name" value="CAP_ED"/>
    <property type="match status" value="3"/>
</dbReference>
<dbReference type="SMART" id="SM00133">
    <property type="entry name" value="S_TK_X"/>
    <property type="match status" value="1"/>
</dbReference>
<evidence type="ECO:0000256" key="7">
    <source>
        <dbReference type="ARBA" id="ARBA00022527"/>
    </source>
</evidence>
<dbReference type="PANTHER" id="PTHR24353">
    <property type="entry name" value="CYCLIC NUCLEOTIDE-DEPENDENT PROTEIN KINASE"/>
    <property type="match status" value="1"/>
</dbReference>
<dbReference type="InterPro" id="IPR014710">
    <property type="entry name" value="RmlC-like_jellyroll"/>
</dbReference>
<dbReference type="PROSITE" id="PS00888">
    <property type="entry name" value="CNMP_BINDING_1"/>
    <property type="match status" value="3"/>
</dbReference>
<evidence type="ECO:0000256" key="3">
    <source>
        <dbReference type="ARBA" id="ARBA00006352"/>
    </source>
</evidence>
<dbReference type="FunFam" id="1.10.510.10:FF:000024">
    <property type="entry name" value="Probable serine/threonine-protein kinase cot-1"/>
    <property type="match status" value="1"/>
</dbReference>
<dbReference type="FunFam" id="2.60.120.10:FF:000068">
    <property type="entry name" value="cGMP-dependent protein kinase"/>
    <property type="match status" value="1"/>
</dbReference>
<keyword evidence="11" id="KW-0479">Metal-binding</keyword>
<dbReference type="InterPro" id="IPR000719">
    <property type="entry name" value="Prot_kinase_dom"/>
</dbReference>
<dbReference type="InterPro" id="IPR018490">
    <property type="entry name" value="cNMP-bd_dom_sf"/>
</dbReference>
<dbReference type="AlphaFoldDB" id="A0A7S3JXV9"/>
<feature type="domain" description="AGC-kinase C-terminal" evidence="26">
    <location>
        <begin position="725"/>
        <end position="788"/>
    </location>
</feature>
<comment type="subcellular location">
    <subcellularLocation>
        <location evidence="2">Endomembrane system</location>
    </subcellularLocation>
</comment>
<dbReference type="SMART" id="SM00100">
    <property type="entry name" value="cNMP"/>
    <property type="match status" value="3"/>
</dbReference>
<feature type="domain" description="Cyclic nucleotide-binding" evidence="25">
    <location>
        <begin position="54"/>
        <end position="169"/>
    </location>
</feature>
<evidence type="ECO:0000256" key="18">
    <source>
        <dbReference type="ARBA" id="ARBA00047298"/>
    </source>
</evidence>
<feature type="binding site" evidence="22">
    <location>
        <position position="470"/>
    </location>
    <ligand>
        <name>ATP</name>
        <dbReference type="ChEBI" id="CHEBI:30616"/>
    </ligand>
</feature>
<evidence type="ECO:0000256" key="1">
    <source>
        <dbReference type="ARBA" id="ARBA00001946"/>
    </source>
</evidence>
<reference evidence="27" key="1">
    <citation type="submission" date="2021-01" db="EMBL/GenBank/DDBJ databases">
        <authorList>
            <person name="Corre E."/>
            <person name="Pelletier E."/>
            <person name="Niang G."/>
            <person name="Scheremetjew M."/>
            <person name="Finn R."/>
            <person name="Kale V."/>
            <person name="Holt S."/>
            <person name="Cochrane G."/>
            <person name="Meng A."/>
            <person name="Brown T."/>
            <person name="Cohen L."/>
        </authorList>
    </citation>
    <scope>NUCLEOTIDE SEQUENCE</scope>
    <source>
        <strain evidence="27">CCMP1510</strain>
    </source>
</reference>
<evidence type="ECO:0000259" key="24">
    <source>
        <dbReference type="PROSITE" id="PS50011"/>
    </source>
</evidence>
<dbReference type="EMBL" id="HBIJ01010364">
    <property type="protein sequence ID" value="CAE0366383.1"/>
    <property type="molecule type" value="Transcribed_RNA"/>
</dbReference>
<dbReference type="GO" id="GO:0030553">
    <property type="term" value="F:cGMP binding"/>
    <property type="evidence" value="ECO:0007669"/>
    <property type="project" value="UniProtKB-KW"/>
</dbReference>
<dbReference type="GO" id="GO:0004691">
    <property type="term" value="F:cAMP-dependent protein kinase activity"/>
    <property type="evidence" value="ECO:0007669"/>
    <property type="project" value="TreeGrafter"/>
</dbReference>
<evidence type="ECO:0000256" key="21">
    <source>
        <dbReference type="ARBA" id="ARBA00048679"/>
    </source>
</evidence>
<dbReference type="SMART" id="SM00220">
    <property type="entry name" value="S_TKc"/>
    <property type="match status" value="1"/>
</dbReference>
<dbReference type="GO" id="GO:0007010">
    <property type="term" value="P:cytoskeleton organization"/>
    <property type="evidence" value="ECO:0007669"/>
    <property type="project" value="UniProtKB-ARBA"/>
</dbReference>
<feature type="domain" description="Cyclic nucleotide-binding" evidence="25">
    <location>
        <begin position="172"/>
        <end position="291"/>
    </location>
</feature>
<dbReference type="GO" id="GO:0012505">
    <property type="term" value="C:endomembrane system"/>
    <property type="evidence" value="ECO:0007669"/>
    <property type="project" value="UniProtKB-SubCell"/>
</dbReference>
<evidence type="ECO:0000259" key="26">
    <source>
        <dbReference type="PROSITE" id="PS51285"/>
    </source>
</evidence>
<protein>
    <recommendedName>
        <fullName evidence="17">cGMP-dependent protein kinase</fullName>
        <ecNumber evidence="5">2.7.11.1</ecNumber>
        <ecNumber evidence="4">2.7.11.12</ecNumber>
    </recommendedName>
</protein>
<evidence type="ECO:0000256" key="9">
    <source>
        <dbReference type="ARBA" id="ARBA00022553"/>
    </source>
</evidence>
<keyword evidence="7" id="KW-0723">Serine/threonine-protein kinase</keyword>
<evidence type="ECO:0000256" key="5">
    <source>
        <dbReference type="ARBA" id="ARBA00012513"/>
    </source>
</evidence>
<dbReference type="EC" id="2.7.11.1" evidence="5"/>
<keyword evidence="8" id="KW-0140">cGMP</keyword>
<feature type="domain" description="Cyclic nucleotide-binding" evidence="25">
    <location>
        <begin position="295"/>
        <end position="415"/>
    </location>
</feature>
<evidence type="ECO:0000256" key="4">
    <source>
        <dbReference type="ARBA" id="ARBA00012428"/>
    </source>
</evidence>
<keyword evidence="9" id="KW-0597">Phosphoprotein</keyword>
<evidence type="ECO:0000256" key="14">
    <source>
        <dbReference type="ARBA" id="ARBA00022840"/>
    </source>
</evidence>
<name>A0A7S3JXV9_9STRA</name>
<comment type="similarity">
    <text evidence="3">Belongs to the protein kinase superfamily. AGC Ser/Thr protein kinase family. cGMP subfamily.</text>
</comment>
<accession>A0A7S3JXV9</accession>
<dbReference type="PROSITE" id="PS00889">
    <property type="entry name" value="CNMP_BINDING_2"/>
    <property type="match status" value="1"/>
</dbReference>
<dbReference type="PROSITE" id="PS00108">
    <property type="entry name" value="PROTEIN_KINASE_ST"/>
    <property type="match status" value="1"/>
</dbReference>
<dbReference type="PIRSF" id="PIRSF000559">
    <property type="entry name" value="cGMP-dep_kinase"/>
    <property type="match status" value="1"/>
</dbReference>
<evidence type="ECO:0000256" key="10">
    <source>
        <dbReference type="ARBA" id="ARBA00022679"/>
    </source>
</evidence>
<keyword evidence="6" id="KW-0963">Cytoplasm</keyword>
<organism evidence="27">
    <name type="scientific">Aureoumbra lagunensis</name>
    <dbReference type="NCBI Taxonomy" id="44058"/>
    <lineage>
        <taxon>Eukaryota</taxon>
        <taxon>Sar</taxon>
        <taxon>Stramenopiles</taxon>
        <taxon>Ochrophyta</taxon>
        <taxon>Pelagophyceae</taxon>
        <taxon>Pelagomonadales</taxon>
        <taxon>Aureoumbra</taxon>
    </lineage>
</organism>
<dbReference type="InterPro" id="IPR018488">
    <property type="entry name" value="cNMP-bd_CS"/>
</dbReference>
<keyword evidence="16" id="KW-0142">cGMP-binding</keyword>
<dbReference type="SUPFAM" id="SSF56112">
    <property type="entry name" value="Protein kinase-like (PK-like)"/>
    <property type="match status" value="1"/>
</dbReference>
<dbReference type="SUPFAM" id="SSF51206">
    <property type="entry name" value="cAMP-binding domain-like"/>
    <property type="match status" value="3"/>
</dbReference>
<dbReference type="EC" id="2.7.11.12" evidence="4"/>
<evidence type="ECO:0000256" key="2">
    <source>
        <dbReference type="ARBA" id="ARBA00004308"/>
    </source>
</evidence>
<keyword evidence="12 22" id="KW-0547">Nucleotide-binding</keyword>
<evidence type="ECO:0000256" key="16">
    <source>
        <dbReference type="ARBA" id="ARBA00022992"/>
    </source>
</evidence>
<dbReference type="PANTHER" id="PTHR24353:SF37">
    <property type="entry name" value="CAMP-DEPENDENT PROTEIN KINASE CATALYTIC SUBUNIT PRKX"/>
    <property type="match status" value="1"/>
</dbReference>
<evidence type="ECO:0000256" key="11">
    <source>
        <dbReference type="ARBA" id="ARBA00022723"/>
    </source>
</evidence>
<comment type="catalytic activity">
    <reaction evidence="18">
        <text>L-threonyl-[protein] + ATP = O-phospho-L-threonyl-[protein] + ADP + H(+)</text>
        <dbReference type="Rhea" id="RHEA:46608"/>
        <dbReference type="Rhea" id="RHEA-COMP:11060"/>
        <dbReference type="Rhea" id="RHEA-COMP:11605"/>
        <dbReference type="ChEBI" id="CHEBI:15378"/>
        <dbReference type="ChEBI" id="CHEBI:30013"/>
        <dbReference type="ChEBI" id="CHEBI:30616"/>
        <dbReference type="ChEBI" id="CHEBI:61977"/>
        <dbReference type="ChEBI" id="CHEBI:456216"/>
        <dbReference type="EC" id="2.7.11.12"/>
    </reaction>
</comment>
<dbReference type="FunFam" id="3.30.200.20:FF:000042">
    <property type="entry name" value="Aurora kinase A"/>
    <property type="match status" value="1"/>
</dbReference>
<dbReference type="GO" id="GO:0004692">
    <property type="term" value="F:cGMP-dependent protein kinase activity"/>
    <property type="evidence" value="ECO:0007669"/>
    <property type="project" value="UniProtKB-EC"/>
</dbReference>
<dbReference type="PRINTS" id="PR00103">
    <property type="entry name" value="CAMPKINASE"/>
</dbReference>
<comment type="catalytic activity">
    <reaction evidence="21">
        <text>L-seryl-[protein] + ATP = O-phospho-L-seryl-[protein] + ADP + H(+)</text>
        <dbReference type="Rhea" id="RHEA:17989"/>
        <dbReference type="Rhea" id="RHEA-COMP:9863"/>
        <dbReference type="Rhea" id="RHEA-COMP:11604"/>
        <dbReference type="ChEBI" id="CHEBI:15378"/>
        <dbReference type="ChEBI" id="CHEBI:29999"/>
        <dbReference type="ChEBI" id="CHEBI:30616"/>
        <dbReference type="ChEBI" id="CHEBI:83421"/>
        <dbReference type="ChEBI" id="CHEBI:456216"/>
        <dbReference type="EC" id="2.7.11.1"/>
    </reaction>
</comment>
<dbReference type="PROSITE" id="PS51285">
    <property type="entry name" value="AGC_KINASE_CTER"/>
    <property type="match status" value="1"/>
</dbReference>
<evidence type="ECO:0000256" key="17">
    <source>
        <dbReference type="ARBA" id="ARBA00024113"/>
    </source>
</evidence>
<dbReference type="Gene3D" id="1.10.510.10">
    <property type="entry name" value="Transferase(Phosphotransferase) domain 1"/>
    <property type="match status" value="1"/>
</dbReference>
<keyword evidence="13" id="KW-0418">Kinase</keyword>
<evidence type="ECO:0000256" key="12">
    <source>
        <dbReference type="ARBA" id="ARBA00022741"/>
    </source>
</evidence>
<dbReference type="Gene3D" id="3.30.200.20">
    <property type="entry name" value="Phosphorylase Kinase, domain 1"/>
    <property type="match status" value="1"/>
</dbReference>
<evidence type="ECO:0000256" key="20">
    <source>
        <dbReference type="ARBA" id="ARBA00047899"/>
    </source>
</evidence>